<dbReference type="Gene3D" id="1.10.10.60">
    <property type="entry name" value="Homeodomain-like"/>
    <property type="match status" value="1"/>
</dbReference>
<evidence type="ECO:0000256" key="4">
    <source>
        <dbReference type="ARBA" id="ARBA00023172"/>
    </source>
</evidence>
<keyword evidence="4" id="KW-0233">DNA recombination</keyword>
<organism evidence="8 9">
    <name type="scientific">Actinomyces johnsonii</name>
    <dbReference type="NCBI Taxonomy" id="544581"/>
    <lineage>
        <taxon>Bacteria</taxon>
        <taxon>Bacillati</taxon>
        <taxon>Actinomycetota</taxon>
        <taxon>Actinomycetes</taxon>
        <taxon>Actinomycetales</taxon>
        <taxon>Actinomycetaceae</taxon>
        <taxon>Actinomyces</taxon>
    </lineage>
</organism>
<dbReference type="CDD" id="cd03768">
    <property type="entry name" value="SR_ResInv"/>
    <property type="match status" value="1"/>
</dbReference>
<dbReference type="EMBL" id="VICB01000031">
    <property type="protein sequence ID" value="TQD41245.1"/>
    <property type="molecule type" value="Genomic_DNA"/>
</dbReference>
<dbReference type="SMART" id="SM00857">
    <property type="entry name" value="Resolvase"/>
    <property type="match status" value="1"/>
</dbReference>
<dbReference type="Pfam" id="PF00239">
    <property type="entry name" value="Resolvase"/>
    <property type="match status" value="1"/>
</dbReference>
<dbReference type="Pfam" id="PF02796">
    <property type="entry name" value="HTH_7"/>
    <property type="match status" value="1"/>
</dbReference>
<comment type="similarity">
    <text evidence="1">Belongs to the site-specific recombinase resolvase family.</text>
</comment>
<dbReference type="Gene3D" id="3.40.50.1390">
    <property type="entry name" value="Resolvase, N-terminal catalytic domain"/>
    <property type="match status" value="1"/>
</dbReference>
<feature type="domain" description="Resolvase/invertase-type recombinase catalytic" evidence="7">
    <location>
        <begin position="7"/>
        <end position="140"/>
    </location>
</feature>
<dbReference type="CDD" id="cd00569">
    <property type="entry name" value="HTH_Hin_like"/>
    <property type="match status" value="1"/>
</dbReference>
<dbReference type="PROSITE" id="PS00398">
    <property type="entry name" value="RECOMBINASES_2"/>
    <property type="match status" value="1"/>
</dbReference>
<evidence type="ECO:0000256" key="5">
    <source>
        <dbReference type="PIRSR" id="PIRSR606118-50"/>
    </source>
</evidence>
<dbReference type="InterPro" id="IPR006118">
    <property type="entry name" value="Recombinase_CS"/>
</dbReference>
<name>A0A508A2T7_9ACTO</name>
<dbReference type="SUPFAM" id="SSF46689">
    <property type="entry name" value="Homeodomain-like"/>
    <property type="match status" value="1"/>
</dbReference>
<dbReference type="Proteomes" id="UP000319010">
    <property type="component" value="Unassembled WGS sequence"/>
</dbReference>
<protein>
    <submittedName>
        <fullName evidence="8">Recombinase family protein</fullName>
    </submittedName>
</protein>
<dbReference type="FunFam" id="3.40.50.1390:FF:000001">
    <property type="entry name" value="DNA recombinase"/>
    <property type="match status" value="1"/>
</dbReference>
<dbReference type="InterPro" id="IPR006119">
    <property type="entry name" value="Resolv_N"/>
</dbReference>
<gene>
    <name evidence="8" type="ORF">FK256_14025</name>
</gene>
<evidence type="ECO:0000259" key="7">
    <source>
        <dbReference type="PROSITE" id="PS51736"/>
    </source>
</evidence>
<dbReference type="PROSITE" id="PS00397">
    <property type="entry name" value="RECOMBINASES_1"/>
    <property type="match status" value="1"/>
</dbReference>
<dbReference type="InterPro" id="IPR036162">
    <property type="entry name" value="Resolvase-like_N_sf"/>
</dbReference>
<keyword evidence="3" id="KW-0238">DNA-binding</keyword>
<dbReference type="AlphaFoldDB" id="A0A508A2T7"/>
<evidence type="ECO:0000313" key="9">
    <source>
        <dbReference type="Proteomes" id="UP000319010"/>
    </source>
</evidence>
<dbReference type="RefSeq" id="WP_141425176.1">
    <property type="nucleotide sequence ID" value="NZ_JASPFB010000024.1"/>
</dbReference>
<dbReference type="SUPFAM" id="SSF53041">
    <property type="entry name" value="Resolvase-like"/>
    <property type="match status" value="1"/>
</dbReference>
<dbReference type="InterPro" id="IPR009057">
    <property type="entry name" value="Homeodomain-like_sf"/>
</dbReference>
<accession>A0A508A2T7</accession>
<evidence type="ECO:0000313" key="8">
    <source>
        <dbReference type="EMBL" id="TQD41245.1"/>
    </source>
</evidence>
<dbReference type="InterPro" id="IPR006120">
    <property type="entry name" value="Resolvase_HTH_dom"/>
</dbReference>
<evidence type="ECO:0000256" key="1">
    <source>
        <dbReference type="ARBA" id="ARBA00009913"/>
    </source>
</evidence>
<evidence type="ECO:0000256" key="6">
    <source>
        <dbReference type="PROSITE-ProRule" id="PRU10137"/>
    </source>
</evidence>
<feature type="active site" description="O-(5'-phospho-DNA)-serine intermediate" evidence="5 6">
    <location>
        <position position="15"/>
    </location>
</feature>
<dbReference type="PANTHER" id="PTHR30461:SF2">
    <property type="entry name" value="SERINE RECOMBINASE PINE-RELATED"/>
    <property type="match status" value="1"/>
</dbReference>
<dbReference type="PROSITE" id="PS51736">
    <property type="entry name" value="RECOMBINASES_3"/>
    <property type="match status" value="1"/>
</dbReference>
<keyword evidence="2" id="KW-0229">DNA integration</keyword>
<sequence length="189" mass="20061">MHHGSVVIIGYARVSTREQQLAMQIDALKSAGCTKILTDVASGAVSARPGLDLALDALGEGDTLVVWRLDRLGRSLSHLVSTVDDLAARGVFLRSLHEAIDTTTAAGRLTFAIFASLAEFERELITERTIAGLEAARARGAPIGRPTVWTPEKDAAATAMLSSGATVTQMAKALGVSRATIYRHVIPDR</sequence>
<evidence type="ECO:0000256" key="2">
    <source>
        <dbReference type="ARBA" id="ARBA00022908"/>
    </source>
</evidence>
<dbReference type="GO" id="GO:0000150">
    <property type="term" value="F:DNA strand exchange activity"/>
    <property type="evidence" value="ECO:0007669"/>
    <property type="project" value="InterPro"/>
</dbReference>
<comment type="caution">
    <text evidence="8">The sequence shown here is derived from an EMBL/GenBank/DDBJ whole genome shotgun (WGS) entry which is preliminary data.</text>
</comment>
<dbReference type="GO" id="GO:0015074">
    <property type="term" value="P:DNA integration"/>
    <property type="evidence" value="ECO:0007669"/>
    <property type="project" value="UniProtKB-KW"/>
</dbReference>
<dbReference type="InterPro" id="IPR050639">
    <property type="entry name" value="SSR_resolvase"/>
</dbReference>
<dbReference type="PANTHER" id="PTHR30461">
    <property type="entry name" value="DNA-INVERTASE FROM LAMBDOID PROPHAGE"/>
    <property type="match status" value="1"/>
</dbReference>
<dbReference type="GO" id="GO:0003677">
    <property type="term" value="F:DNA binding"/>
    <property type="evidence" value="ECO:0007669"/>
    <property type="project" value="UniProtKB-KW"/>
</dbReference>
<evidence type="ECO:0000256" key="3">
    <source>
        <dbReference type="ARBA" id="ARBA00023125"/>
    </source>
</evidence>
<reference evidence="8 9" key="1">
    <citation type="submission" date="2019-06" db="EMBL/GenBank/DDBJ databases">
        <title>Draft genome sequence of Actinomyces johnsonii CCUG 34287T.</title>
        <authorList>
            <person name="Salva-Serra F."/>
            <person name="Cardew S."/>
            <person name="Moore E."/>
        </authorList>
    </citation>
    <scope>NUCLEOTIDE SEQUENCE [LARGE SCALE GENOMIC DNA]</scope>
    <source>
        <strain evidence="8 9">CCUG 34287</strain>
    </source>
</reference>
<proteinExistence type="inferred from homology"/>